<dbReference type="RefSeq" id="WP_036057481.1">
    <property type="nucleotide sequence ID" value="NZ_JAHPMB010000026.1"/>
</dbReference>
<evidence type="ECO:0000256" key="2">
    <source>
        <dbReference type="SAM" id="SignalP"/>
    </source>
</evidence>
<dbReference type="InterPro" id="IPR014044">
    <property type="entry name" value="CAP_dom"/>
</dbReference>
<proteinExistence type="predicted"/>
<dbReference type="EMBL" id="JPGG01000012">
    <property type="protein sequence ID" value="KGC20242.1"/>
    <property type="molecule type" value="Genomic_DNA"/>
</dbReference>
<evidence type="ECO:0000313" key="5">
    <source>
        <dbReference type="Proteomes" id="UP000029590"/>
    </source>
</evidence>
<sequence>MKITQTKAMLMVASVLSAAVMAACGGGGDGGSSPATGSSAASTSTPASSSTPASAPTTSNLPGTLDTSNYAAGTSERAAFDLVNQYRTQCGFPALKQNTILDQASRNHVAYEIANNTVTDDEVAGKTGFTGVTGADRAKSLGWPSDVYAGAADGGVSNISDAGDVGKASVYGYMSVPYHSTVVPFLSTDIGLAFQSDQNGVTNSVHLGGTMTTLNGAPLTLPCQGSTGIPFQGNGENPTPPGVTWPVGTPIAVVGGVSDTLRLTSGTITGPDGTPVVLQLLDRTNDTNSVLGNYEGVAYPKSPLKASTSYAVNLQGTINGVAFTRTFTFTTGPAT</sequence>
<dbReference type="Pfam" id="PF00188">
    <property type="entry name" value="CAP"/>
    <property type="match status" value="1"/>
</dbReference>
<feature type="compositionally biased region" description="Low complexity" evidence="1">
    <location>
        <begin position="32"/>
        <end position="59"/>
    </location>
</feature>
<keyword evidence="2" id="KW-0732">Signal</keyword>
<accession>A0AAW3FAX4</accession>
<dbReference type="InterPro" id="IPR035940">
    <property type="entry name" value="CAP_sf"/>
</dbReference>
<name>A0AAW3FAX4_BURGA</name>
<feature type="signal peptide" evidence="2">
    <location>
        <begin position="1"/>
        <end position="22"/>
    </location>
</feature>
<reference evidence="4 5" key="1">
    <citation type="submission" date="2014-04" db="EMBL/GenBank/DDBJ databases">
        <authorList>
            <person name="Bishop-Lilly K.A."/>
            <person name="Broomall S.M."/>
            <person name="Chain P.S."/>
            <person name="Chertkov O."/>
            <person name="Coyne S.R."/>
            <person name="Daligault H.E."/>
            <person name="Davenport K.W."/>
            <person name="Erkkila T."/>
            <person name="Frey K.G."/>
            <person name="Gibbons H.S."/>
            <person name="Gu W."/>
            <person name="Jaissle J."/>
            <person name="Johnson S.L."/>
            <person name="Koroleva G.I."/>
            <person name="Ladner J.T."/>
            <person name="Lo C.-C."/>
            <person name="Minogue T.D."/>
            <person name="Munk C."/>
            <person name="Palacios G.F."/>
            <person name="Redden C.L."/>
            <person name="Rosenzweig C.N."/>
            <person name="Scholz M.B."/>
            <person name="Teshima H."/>
            <person name="Xu Y."/>
        </authorList>
    </citation>
    <scope>NUCLEOTIDE SEQUENCE [LARGE SCALE GENOMIC DNA]</scope>
    <source>
        <strain evidence="5">gladioli</strain>
    </source>
</reference>
<feature type="region of interest" description="Disordered" evidence="1">
    <location>
        <begin position="27"/>
        <end position="68"/>
    </location>
</feature>
<organism evidence="4 5">
    <name type="scientific">Burkholderia gladioli</name>
    <name type="common">Pseudomonas marginata</name>
    <name type="synonym">Phytomonas marginata</name>
    <dbReference type="NCBI Taxonomy" id="28095"/>
    <lineage>
        <taxon>Bacteria</taxon>
        <taxon>Pseudomonadati</taxon>
        <taxon>Pseudomonadota</taxon>
        <taxon>Betaproteobacteria</taxon>
        <taxon>Burkholderiales</taxon>
        <taxon>Burkholderiaceae</taxon>
        <taxon>Burkholderia</taxon>
    </lineage>
</organism>
<evidence type="ECO:0000313" key="4">
    <source>
        <dbReference type="EMBL" id="KGC20242.1"/>
    </source>
</evidence>
<protein>
    <submittedName>
        <fullName evidence="4">SCP-like extracellular</fullName>
    </submittedName>
</protein>
<evidence type="ECO:0000259" key="3">
    <source>
        <dbReference type="Pfam" id="PF00188"/>
    </source>
</evidence>
<feature type="chain" id="PRO_5043711035" evidence="2">
    <location>
        <begin position="23"/>
        <end position="335"/>
    </location>
</feature>
<feature type="domain" description="SCP" evidence="3">
    <location>
        <begin position="80"/>
        <end position="198"/>
    </location>
</feature>
<dbReference type="Gene3D" id="3.40.33.10">
    <property type="entry name" value="CAP"/>
    <property type="match status" value="1"/>
</dbReference>
<dbReference type="Proteomes" id="UP000029590">
    <property type="component" value="Unassembled WGS sequence"/>
</dbReference>
<dbReference type="AlphaFoldDB" id="A0AAW3FAX4"/>
<dbReference type="PROSITE" id="PS51257">
    <property type="entry name" value="PROKAR_LIPOPROTEIN"/>
    <property type="match status" value="1"/>
</dbReference>
<evidence type="ECO:0000256" key="1">
    <source>
        <dbReference type="SAM" id="MobiDB-lite"/>
    </source>
</evidence>
<gene>
    <name evidence="4" type="ORF">DM48_7870</name>
</gene>
<comment type="caution">
    <text evidence="4">The sequence shown here is derived from an EMBL/GenBank/DDBJ whole genome shotgun (WGS) entry which is preliminary data.</text>
</comment>